<keyword evidence="2" id="KW-1133">Transmembrane helix</keyword>
<dbReference type="AlphaFoldDB" id="A0A832WJU4"/>
<evidence type="ECO:0000256" key="2">
    <source>
        <dbReference type="SAM" id="Phobius"/>
    </source>
</evidence>
<reference evidence="3" key="1">
    <citation type="journal article" date="2020" name="bioRxiv">
        <title>A rank-normalized archaeal taxonomy based on genome phylogeny resolves widespread incomplete and uneven classifications.</title>
        <authorList>
            <person name="Rinke C."/>
            <person name="Chuvochina M."/>
            <person name="Mussig A.J."/>
            <person name="Chaumeil P.-A."/>
            <person name="Waite D.W."/>
            <person name="Whitman W.B."/>
            <person name="Parks D.H."/>
            <person name="Hugenholtz P."/>
        </authorList>
    </citation>
    <scope>NUCLEOTIDE SEQUENCE</scope>
    <source>
        <strain evidence="3">UBA8834</strain>
    </source>
</reference>
<feature type="region of interest" description="Disordered" evidence="1">
    <location>
        <begin position="157"/>
        <end position="177"/>
    </location>
</feature>
<dbReference type="Proteomes" id="UP000617544">
    <property type="component" value="Unassembled WGS sequence"/>
</dbReference>
<sequence length="177" mass="19896">MGIKDAVRYPTILFGLLLLFLSLGLALISMKAELEREELKGTLTPGSHFLYSDRIITIVDCNLTLYSKNASVSVYSGGKYYSLELSNNTITLSDMEDYPKIETDGEVLYTLSVIGYAYPYSWLSPIGFVLMIAGSILSLLGFASYLQGEMEKVKKKRRKERLGGEDVQRTPWREGRL</sequence>
<comment type="caution">
    <text evidence="3">The sequence shown here is derived from an EMBL/GenBank/DDBJ whole genome shotgun (WGS) entry which is preliminary data.</text>
</comment>
<feature type="transmembrane region" description="Helical" evidence="2">
    <location>
        <begin position="12"/>
        <end position="30"/>
    </location>
</feature>
<dbReference type="EMBL" id="DUJN01000007">
    <property type="protein sequence ID" value="HII61672.1"/>
    <property type="molecule type" value="Genomic_DNA"/>
</dbReference>
<protein>
    <submittedName>
        <fullName evidence="3">Uncharacterized protein</fullName>
    </submittedName>
</protein>
<evidence type="ECO:0000313" key="3">
    <source>
        <dbReference type="EMBL" id="HII61672.1"/>
    </source>
</evidence>
<keyword evidence="2" id="KW-0812">Transmembrane</keyword>
<organism evidence="3 4">
    <name type="scientific">Pyrococcus horikoshii</name>
    <dbReference type="NCBI Taxonomy" id="53953"/>
    <lineage>
        <taxon>Archaea</taxon>
        <taxon>Methanobacteriati</taxon>
        <taxon>Methanobacteriota</taxon>
        <taxon>Thermococci</taxon>
        <taxon>Thermococcales</taxon>
        <taxon>Thermococcaceae</taxon>
        <taxon>Pyrococcus</taxon>
    </lineage>
</organism>
<dbReference type="RefSeq" id="WP_010886023.1">
    <property type="nucleotide sequence ID" value="NZ_DUJN01000007.1"/>
</dbReference>
<keyword evidence="2" id="KW-0472">Membrane</keyword>
<evidence type="ECO:0000256" key="1">
    <source>
        <dbReference type="SAM" id="MobiDB-lite"/>
    </source>
</evidence>
<evidence type="ECO:0000313" key="4">
    <source>
        <dbReference type="Proteomes" id="UP000617544"/>
    </source>
</evidence>
<name>A0A832WJU4_PYRHR</name>
<feature type="transmembrane region" description="Helical" evidence="2">
    <location>
        <begin position="126"/>
        <end position="148"/>
    </location>
</feature>
<dbReference type="GeneID" id="1442805"/>
<proteinExistence type="predicted"/>
<gene>
    <name evidence="3" type="ORF">HA331_08040</name>
</gene>
<feature type="compositionally biased region" description="Basic and acidic residues" evidence="1">
    <location>
        <begin position="161"/>
        <end position="177"/>
    </location>
</feature>
<accession>A0A832WJU4</accession>
<dbReference type="OMA" id="YAYPYSW"/>